<keyword evidence="5" id="KW-0067">ATP-binding</keyword>
<dbReference type="Gene3D" id="3.30.200.20">
    <property type="entry name" value="Phosphorylase Kinase, domain 1"/>
    <property type="match status" value="1"/>
</dbReference>
<dbReference type="GO" id="GO:0004674">
    <property type="term" value="F:protein serine/threonine kinase activity"/>
    <property type="evidence" value="ECO:0007669"/>
    <property type="project" value="UniProtKB-KW"/>
</dbReference>
<protein>
    <recommendedName>
        <fullName evidence="10">Alpha-type protein kinase domain-containing protein</fullName>
    </recommendedName>
</protein>
<dbReference type="InterPro" id="IPR051852">
    <property type="entry name" value="Alpha-type_PK"/>
</dbReference>
<evidence type="ECO:0000256" key="2">
    <source>
        <dbReference type="ARBA" id="ARBA00022679"/>
    </source>
</evidence>
<evidence type="ECO:0000259" key="7">
    <source>
        <dbReference type="PROSITE" id="PS51158"/>
    </source>
</evidence>
<evidence type="ECO:0000256" key="3">
    <source>
        <dbReference type="ARBA" id="ARBA00022741"/>
    </source>
</evidence>
<dbReference type="Proteomes" id="UP001516023">
    <property type="component" value="Unassembled WGS sequence"/>
</dbReference>
<evidence type="ECO:0000256" key="1">
    <source>
        <dbReference type="ARBA" id="ARBA00022527"/>
    </source>
</evidence>
<keyword evidence="2" id="KW-0808">Transferase</keyword>
<proteinExistence type="predicted"/>
<dbReference type="InterPro" id="IPR004166">
    <property type="entry name" value="a-kinase_dom"/>
</dbReference>
<dbReference type="Gene3D" id="3.20.200.10">
    <property type="entry name" value="MHCK/EF2 kinase"/>
    <property type="match status" value="1"/>
</dbReference>
<dbReference type="GO" id="GO:0005524">
    <property type="term" value="F:ATP binding"/>
    <property type="evidence" value="ECO:0007669"/>
    <property type="project" value="UniProtKB-KW"/>
</dbReference>
<keyword evidence="3" id="KW-0547">Nucleotide-binding</keyword>
<dbReference type="SUPFAM" id="SSF63748">
    <property type="entry name" value="Tudor/PWWP/MBT"/>
    <property type="match status" value="1"/>
</dbReference>
<feature type="domain" description="Tudor" evidence="6">
    <location>
        <begin position="588"/>
        <end position="648"/>
    </location>
</feature>
<evidence type="ECO:0000256" key="4">
    <source>
        <dbReference type="ARBA" id="ARBA00022777"/>
    </source>
</evidence>
<gene>
    <name evidence="8" type="ORF">HJC23_012394</name>
</gene>
<dbReference type="PANTHER" id="PTHR45992">
    <property type="entry name" value="EUKARYOTIC ELONGATION FACTOR 2 KINASE-RELATED"/>
    <property type="match status" value="1"/>
</dbReference>
<name>A0ABD3Q2V2_9STRA</name>
<dbReference type="InterPro" id="IPR002999">
    <property type="entry name" value="Tudor"/>
</dbReference>
<organism evidence="8 9">
    <name type="scientific">Cyclotella cryptica</name>
    <dbReference type="NCBI Taxonomy" id="29204"/>
    <lineage>
        <taxon>Eukaryota</taxon>
        <taxon>Sar</taxon>
        <taxon>Stramenopiles</taxon>
        <taxon>Ochrophyta</taxon>
        <taxon>Bacillariophyta</taxon>
        <taxon>Coscinodiscophyceae</taxon>
        <taxon>Thalassiosirophycidae</taxon>
        <taxon>Stephanodiscales</taxon>
        <taxon>Stephanodiscaceae</taxon>
        <taxon>Cyclotella</taxon>
    </lineage>
</organism>
<dbReference type="AlphaFoldDB" id="A0ABD3Q2V2"/>
<dbReference type="PANTHER" id="PTHR45992:SF2">
    <property type="entry name" value="EUKARYOTIC ELONGATION FACTOR 2 KINASE"/>
    <property type="match status" value="1"/>
</dbReference>
<keyword evidence="1" id="KW-0723">Serine/threonine-protein kinase</keyword>
<dbReference type="SUPFAM" id="SSF56112">
    <property type="entry name" value="Protein kinase-like (PK-like)"/>
    <property type="match status" value="1"/>
</dbReference>
<feature type="domain" description="Alpha-type protein kinase" evidence="7">
    <location>
        <begin position="50"/>
        <end position="283"/>
    </location>
</feature>
<evidence type="ECO:0008006" key="10">
    <source>
        <dbReference type="Google" id="ProtNLM"/>
    </source>
</evidence>
<comment type="caution">
    <text evidence="8">The sequence shown here is derived from an EMBL/GenBank/DDBJ whole genome shotgun (WGS) entry which is preliminary data.</text>
</comment>
<dbReference type="SMART" id="SM00811">
    <property type="entry name" value="Alpha_kinase"/>
    <property type="match status" value="1"/>
</dbReference>
<evidence type="ECO:0000259" key="6">
    <source>
        <dbReference type="PROSITE" id="PS50304"/>
    </source>
</evidence>
<accession>A0ABD3Q2V2</accession>
<keyword evidence="4" id="KW-0418">Kinase</keyword>
<dbReference type="PROSITE" id="PS51158">
    <property type="entry name" value="ALPHA_KINASE"/>
    <property type="match status" value="1"/>
</dbReference>
<dbReference type="EMBL" id="JABMIG020000082">
    <property type="protein sequence ID" value="KAL3794269.1"/>
    <property type="molecule type" value="Genomic_DNA"/>
</dbReference>
<evidence type="ECO:0000313" key="9">
    <source>
        <dbReference type="Proteomes" id="UP001516023"/>
    </source>
</evidence>
<keyword evidence="9" id="KW-1185">Reference proteome</keyword>
<evidence type="ECO:0000313" key="8">
    <source>
        <dbReference type="EMBL" id="KAL3794269.1"/>
    </source>
</evidence>
<dbReference type="PROSITE" id="PS50304">
    <property type="entry name" value="TUDOR"/>
    <property type="match status" value="1"/>
</dbReference>
<dbReference type="Pfam" id="PF02816">
    <property type="entry name" value="Alpha_kinase"/>
    <property type="match status" value="1"/>
</dbReference>
<dbReference type="Gene3D" id="2.30.30.140">
    <property type="match status" value="1"/>
</dbReference>
<sequence length="727" mass="82286">MTTLSYDKVEVHKSLCEKIRRAAARAISEGDPWKKYNIQSIPAERVVRHCYNPTTRQFVKDETIVKVEKEPFTHGAMRHCYRMKKMATPPQSASNHRFHSYGWSRALNYVAKCYLDENGVPDTSREGSDAVLTDIILQYEAAHWANEFNKSDPPRKIDFIRAYAMEFVDRPGKPMFAVERFIAGSDSYGNGFLKHNTNSGYVDLETRRKTPQVFSAHSFYASHGERLVADIQGVGDLYTDPQVLSIDYRFGDGDLGPRGMALFFKTFRHCDMSDLLGIPIFPLSRNERRHQAKYDEDESTLSEESSLEELIKCKFQRLDANRQKRKSVLMRPIDMNSEHKADTARRSNLSVISTTIRQSFAVQKSSKAVIHRSKSDVDEISNCLQLALNDAVFDHRSFHRFESGELKPRRFRTNEGDEPIQENAKSSRYLRSTAVPVKACPPMEISDQTRSNLGKVHYHLACLHGMDRFPEVVPTHEYSNIEDRPSHDIFSFGLDSSVSPLLKANVPIDFESSRELCLRAMSAQRAPASGKVAAGCLLYQILEDEGNVGDTEKIRVLEETLRQVEVSRNEAEIVKEHAAKQSRGKAAGFHTGDKVEANYFMEGTYYPGTIVEVNEDERTVLVQYDDDGSTESLTVENVRSLEPPSELTDRNGPLSDEEALGHVNIDEECLFEEYELMAKLAGLLEKIGRRSDAIELYQNGAELAMNNGKMQTANDLSIRAAELESQC</sequence>
<evidence type="ECO:0000256" key="5">
    <source>
        <dbReference type="ARBA" id="ARBA00022840"/>
    </source>
</evidence>
<dbReference type="SMART" id="SM00333">
    <property type="entry name" value="TUDOR"/>
    <property type="match status" value="1"/>
</dbReference>
<dbReference type="InterPro" id="IPR011009">
    <property type="entry name" value="Kinase-like_dom_sf"/>
</dbReference>
<reference evidence="8 9" key="1">
    <citation type="journal article" date="2020" name="G3 (Bethesda)">
        <title>Improved Reference Genome for Cyclotella cryptica CCMP332, a Model for Cell Wall Morphogenesis, Salinity Adaptation, and Lipid Production in Diatoms (Bacillariophyta).</title>
        <authorList>
            <person name="Roberts W.R."/>
            <person name="Downey K.M."/>
            <person name="Ruck E.C."/>
            <person name="Traller J.C."/>
            <person name="Alverson A.J."/>
        </authorList>
    </citation>
    <scope>NUCLEOTIDE SEQUENCE [LARGE SCALE GENOMIC DNA]</scope>
    <source>
        <strain evidence="8 9">CCMP332</strain>
    </source>
</reference>